<dbReference type="SUPFAM" id="SSF51338">
    <property type="entry name" value="Composite domain of metallo-dependent hydrolases"/>
    <property type="match status" value="1"/>
</dbReference>
<dbReference type="PIRSF" id="PIRSF038994">
    <property type="entry name" value="NagA"/>
    <property type="match status" value="1"/>
</dbReference>
<keyword evidence="11" id="KW-1185">Reference proteome</keyword>
<protein>
    <recommendedName>
        <fullName evidence="5">N-acetylgalactosamine-6-phosphate deacetylase</fullName>
        <ecNumber evidence="5">3.5.1.25</ecNumber>
    </recommendedName>
    <alternativeName>
        <fullName evidence="5">N-acetylglucosamine-6-phosphate deacetylase</fullName>
    </alternativeName>
</protein>
<evidence type="ECO:0000256" key="7">
    <source>
        <dbReference type="PIRSR" id="PIRSR038994-2"/>
    </source>
</evidence>
<dbReference type="GO" id="GO:0046872">
    <property type="term" value="F:metal ion binding"/>
    <property type="evidence" value="ECO:0007669"/>
    <property type="project" value="UniProtKB-KW"/>
</dbReference>
<dbReference type="Gene3D" id="3.20.20.140">
    <property type="entry name" value="Metal-dependent hydrolases"/>
    <property type="match status" value="1"/>
</dbReference>
<dbReference type="InterPro" id="IPR032466">
    <property type="entry name" value="Metal_Hydrolase"/>
</dbReference>
<feature type="binding site" evidence="7">
    <location>
        <position position="143"/>
    </location>
    <ligand>
        <name>substrate</name>
    </ligand>
</feature>
<dbReference type="Proteomes" id="UP000623842">
    <property type="component" value="Unassembled WGS sequence"/>
</dbReference>
<dbReference type="InterPro" id="IPR003764">
    <property type="entry name" value="GlcNAc_6-P_deAcase"/>
</dbReference>
<keyword evidence="2 8" id="KW-0479">Metal-binding</keyword>
<accession>A0A919BPC8</accession>
<dbReference type="GO" id="GO:0008448">
    <property type="term" value="F:N-acetylglucosamine-6-phosphate deacetylase activity"/>
    <property type="evidence" value="ECO:0007669"/>
    <property type="project" value="UniProtKB-UniRule"/>
</dbReference>
<dbReference type="EC" id="3.5.1.25" evidence="5"/>
<feature type="binding site" evidence="7">
    <location>
        <position position="230"/>
    </location>
    <ligand>
        <name>substrate</name>
    </ligand>
</feature>
<keyword evidence="3 5" id="KW-0378">Hydrolase</keyword>
<dbReference type="PANTHER" id="PTHR11113:SF14">
    <property type="entry name" value="N-ACETYLGLUCOSAMINE-6-PHOSPHATE DEACETYLASE"/>
    <property type="match status" value="1"/>
</dbReference>
<evidence type="ECO:0000256" key="2">
    <source>
        <dbReference type="ARBA" id="ARBA00022723"/>
    </source>
</evidence>
<feature type="binding site" evidence="7">
    <location>
        <position position="254"/>
    </location>
    <ligand>
        <name>substrate</name>
    </ligand>
</feature>
<feature type="binding site" evidence="8">
    <location>
        <position position="198"/>
    </location>
    <ligand>
        <name>Zn(2+)</name>
        <dbReference type="ChEBI" id="CHEBI:29105"/>
    </ligand>
</feature>
<evidence type="ECO:0000256" key="8">
    <source>
        <dbReference type="PIRSR" id="PIRSR038994-3"/>
    </source>
</evidence>
<dbReference type="EMBL" id="BNCK01000008">
    <property type="protein sequence ID" value="GHG00794.1"/>
    <property type="molecule type" value="Genomic_DNA"/>
</dbReference>
<reference evidence="10" key="1">
    <citation type="journal article" date="2014" name="Int. J. Syst. Evol. Microbiol.">
        <title>Complete genome sequence of Corynebacterium casei LMG S-19264T (=DSM 44701T), isolated from a smear-ripened cheese.</title>
        <authorList>
            <consortium name="US DOE Joint Genome Institute (JGI-PGF)"/>
            <person name="Walter F."/>
            <person name="Albersmeier A."/>
            <person name="Kalinowski J."/>
            <person name="Ruckert C."/>
        </authorList>
    </citation>
    <scope>NUCLEOTIDE SEQUENCE</scope>
    <source>
        <strain evidence="10">KCTC 42731</strain>
    </source>
</reference>
<comment type="caution">
    <text evidence="10">The sequence shown here is derived from an EMBL/GenBank/DDBJ whole genome shotgun (WGS) entry which is preliminary data.</text>
</comment>
<keyword evidence="4 5" id="KW-0119">Carbohydrate metabolism</keyword>
<feature type="binding site" evidence="8">
    <location>
        <position position="219"/>
    </location>
    <ligand>
        <name>Zn(2+)</name>
        <dbReference type="ChEBI" id="CHEBI:29105"/>
    </ligand>
</feature>
<dbReference type="Pfam" id="PF01979">
    <property type="entry name" value="Amidohydro_1"/>
    <property type="match status" value="1"/>
</dbReference>
<dbReference type="SUPFAM" id="SSF51556">
    <property type="entry name" value="Metallo-dependent hydrolases"/>
    <property type="match status" value="1"/>
</dbReference>
<feature type="binding site" evidence="8">
    <location>
        <position position="132"/>
    </location>
    <ligand>
        <name>Zn(2+)</name>
        <dbReference type="ChEBI" id="CHEBI:29105"/>
    </ligand>
</feature>
<dbReference type="InterPro" id="IPR011059">
    <property type="entry name" value="Metal-dep_hydrolase_composite"/>
</dbReference>
<feature type="domain" description="Amidohydrolase-related" evidence="9">
    <location>
        <begin position="54"/>
        <end position="382"/>
    </location>
</feature>
<feature type="active site" description="Proton donor/acceptor" evidence="6">
    <location>
        <position position="277"/>
    </location>
</feature>
<comment type="similarity">
    <text evidence="1 5">Belongs to the metallo-dependent hydrolases superfamily. NagA family.</text>
</comment>
<dbReference type="NCBIfam" id="TIGR00221">
    <property type="entry name" value="nagA"/>
    <property type="match status" value="1"/>
</dbReference>
<evidence type="ECO:0000256" key="6">
    <source>
        <dbReference type="PIRSR" id="PIRSR038994-1"/>
    </source>
</evidence>
<dbReference type="GO" id="GO:0006046">
    <property type="term" value="P:N-acetylglucosamine catabolic process"/>
    <property type="evidence" value="ECO:0007669"/>
    <property type="project" value="TreeGrafter"/>
</dbReference>
<sequence length="395" mass="42956">MQFAECFSIRAGEIYTEQGILKDHWLLVEQQKIVAIGREPHIDWPQFDFPSLKMVPGMIDLHIHGRDGFDIMDGTDEAIDAISASLAKFGVTGFLGTTVTAKWDVTLEAYQAIGRARERKLPGAKILGAYNEGLFFSEAQKGAHNEKFFLPLTQERIDAIIDASKGSLKMFALAPELEDNMAMIPYLVEKNVVPMLGHTNANHEQTKEALRLGACGGVHVFNGMKGIHHRDPGCAGTLLMDKKALVEVIADGIHLHPLIMQMVLQLKGEEKVALISDCINAGGLADGQYRLGELDIVVEHGVARTLTNSLAGSTLTLNKAVKNMVELADVSFARAINMATSSPAKHIQLQESVGSIAVGKFADLVLMAEDCSVHGTIIDGKLCYHSPQLSTFISE</sequence>
<comment type="catalytic activity">
    <reaction evidence="5">
        <text>N-acetyl-D-glucosamine 6-phosphate + H2O = D-glucosamine 6-phosphate + acetate</text>
        <dbReference type="Rhea" id="RHEA:22936"/>
        <dbReference type="ChEBI" id="CHEBI:15377"/>
        <dbReference type="ChEBI" id="CHEBI:30089"/>
        <dbReference type="ChEBI" id="CHEBI:57513"/>
        <dbReference type="ChEBI" id="CHEBI:58725"/>
        <dbReference type="EC" id="3.5.1.25"/>
    </reaction>
</comment>
<evidence type="ECO:0000256" key="4">
    <source>
        <dbReference type="ARBA" id="ARBA00023277"/>
    </source>
</evidence>
<dbReference type="RefSeq" id="WP_189772611.1">
    <property type="nucleotide sequence ID" value="NZ_BNCK01000008.1"/>
</dbReference>
<evidence type="ECO:0000256" key="3">
    <source>
        <dbReference type="ARBA" id="ARBA00022801"/>
    </source>
</evidence>
<proteinExistence type="inferred from homology"/>
<feature type="binding site" evidence="7">
    <location>
        <begin position="310"/>
        <end position="312"/>
    </location>
    <ligand>
        <name>substrate</name>
    </ligand>
</feature>
<evidence type="ECO:0000313" key="10">
    <source>
        <dbReference type="EMBL" id="GHG00794.1"/>
    </source>
</evidence>
<feature type="binding site" evidence="7">
    <location>
        <begin position="222"/>
        <end position="223"/>
    </location>
    <ligand>
        <name>substrate</name>
    </ligand>
</feature>
<gene>
    <name evidence="10" type="primary">nagA3</name>
    <name evidence="10" type="ORF">GCM10017161_31600</name>
</gene>
<name>A0A919BPC8_9GAMM</name>
<dbReference type="Gene3D" id="2.30.40.10">
    <property type="entry name" value="Urease, subunit C, domain 1"/>
    <property type="match status" value="1"/>
</dbReference>
<evidence type="ECO:0000256" key="1">
    <source>
        <dbReference type="ARBA" id="ARBA00010716"/>
    </source>
</evidence>
<evidence type="ECO:0000256" key="5">
    <source>
        <dbReference type="PIRNR" id="PIRNR038994"/>
    </source>
</evidence>
<reference evidence="10" key="2">
    <citation type="submission" date="2020-09" db="EMBL/GenBank/DDBJ databases">
        <authorList>
            <person name="Sun Q."/>
            <person name="Kim S."/>
        </authorList>
    </citation>
    <scope>NUCLEOTIDE SEQUENCE</scope>
    <source>
        <strain evidence="10">KCTC 42731</strain>
    </source>
</reference>
<dbReference type="AlphaFoldDB" id="A0A919BPC8"/>
<comment type="cofactor">
    <cofactor evidence="8">
        <name>a divalent metal cation</name>
        <dbReference type="ChEBI" id="CHEBI:60240"/>
    </cofactor>
    <text evidence="8">Binds 1 divalent metal cation per subunit.</text>
</comment>
<evidence type="ECO:0000259" key="9">
    <source>
        <dbReference type="Pfam" id="PF01979"/>
    </source>
</evidence>
<dbReference type="InterPro" id="IPR006680">
    <property type="entry name" value="Amidohydro-rel"/>
</dbReference>
<dbReference type="CDD" id="cd00854">
    <property type="entry name" value="NagA"/>
    <property type="match status" value="1"/>
</dbReference>
<organism evidence="10 11">
    <name type="scientific">Thalassotalea marina</name>
    <dbReference type="NCBI Taxonomy" id="1673741"/>
    <lineage>
        <taxon>Bacteria</taxon>
        <taxon>Pseudomonadati</taxon>
        <taxon>Pseudomonadota</taxon>
        <taxon>Gammaproteobacteria</taxon>
        <taxon>Alteromonadales</taxon>
        <taxon>Colwelliaceae</taxon>
        <taxon>Thalassotalea</taxon>
    </lineage>
</organism>
<dbReference type="PANTHER" id="PTHR11113">
    <property type="entry name" value="N-ACETYLGLUCOSAMINE-6-PHOSPHATE DEACETYLASE"/>
    <property type="match status" value="1"/>
</dbReference>
<evidence type="ECO:0000313" key="11">
    <source>
        <dbReference type="Proteomes" id="UP000623842"/>
    </source>
</evidence>